<gene>
    <name evidence="1" type="ORF">DXC81_08190</name>
</gene>
<evidence type="ECO:0000313" key="2">
    <source>
        <dbReference type="Proteomes" id="UP000260943"/>
    </source>
</evidence>
<dbReference type="AlphaFoldDB" id="A0A3E4QR06"/>
<sequence length="511" mass="56571">MSNFIYDEHTGILLSSFTVSVEGDDLVFRVEDGAARSTSARKAEVDGISERIDAGEFTIPFAGIVKAREGDRFADSKCVPGYRVPRGAGDQYRVDMEESGKELLHIAGLVGPLFGNYGEQPDGSSEIREPIAWWADAAGAFRLALRLRELADGRGNPSVLDDEVVFLQVSELRRRAAGAHREAMLAAIYARDEPFPAPYERLLTVDRASRPRVFPVTGGRGSDGNTYVRADYCRLGEEADEADSIAVSSSKHPKPMPFRNYSGGAIDDVRCLAEAVRSKAAEVEPKWGWACSKAIFGYRVHTRLPERTPGSMSPSTLMGEIAGDEGVAFLMGNAFPSMSWLGLAEPLYEDLYDALVSLHTWRCSADYRKGVAAFPFYTCALEHLWTAMARIGSAAEVGFCEYCGKPFKKKAGRKYCGEFCRERGKDRRKAERNRRIDAQLRSYALMRPRKPFTAKDLLKDMGADDIKVEEVLTRLEGLARGGSDGSRRYRVEPLGGNAIGKRFCVVPWPRR</sequence>
<organism evidence="1 2">
    <name type="scientific">Collinsella tanakaei</name>
    <dbReference type="NCBI Taxonomy" id="626935"/>
    <lineage>
        <taxon>Bacteria</taxon>
        <taxon>Bacillati</taxon>
        <taxon>Actinomycetota</taxon>
        <taxon>Coriobacteriia</taxon>
        <taxon>Coriobacteriales</taxon>
        <taxon>Coriobacteriaceae</taxon>
        <taxon>Collinsella</taxon>
    </lineage>
</organism>
<comment type="caution">
    <text evidence="1">The sequence shown here is derived from an EMBL/GenBank/DDBJ whole genome shotgun (WGS) entry which is preliminary data.</text>
</comment>
<protein>
    <submittedName>
        <fullName evidence="1">Uncharacterized protein</fullName>
    </submittedName>
</protein>
<evidence type="ECO:0000313" key="1">
    <source>
        <dbReference type="EMBL" id="RGL09562.1"/>
    </source>
</evidence>
<dbReference type="EMBL" id="QSRJ01000009">
    <property type="protein sequence ID" value="RGL09562.1"/>
    <property type="molecule type" value="Genomic_DNA"/>
</dbReference>
<name>A0A3E4QR06_9ACTN</name>
<reference evidence="1 2" key="1">
    <citation type="submission" date="2018-08" db="EMBL/GenBank/DDBJ databases">
        <title>A genome reference for cultivated species of the human gut microbiota.</title>
        <authorList>
            <person name="Zou Y."/>
            <person name="Xue W."/>
            <person name="Luo G."/>
        </authorList>
    </citation>
    <scope>NUCLEOTIDE SEQUENCE [LARGE SCALE GENOMIC DNA]</scope>
    <source>
        <strain evidence="1 2">TF08-14</strain>
    </source>
</reference>
<accession>A0A3E4QR06</accession>
<dbReference type="Proteomes" id="UP000260943">
    <property type="component" value="Unassembled WGS sequence"/>
</dbReference>
<proteinExistence type="predicted"/>
<dbReference type="RefSeq" id="WP_117679963.1">
    <property type="nucleotide sequence ID" value="NZ_QSRJ01000009.1"/>
</dbReference>